<name>A0A1U7N3L6_9CYAN</name>
<proteinExistence type="predicted"/>
<dbReference type="EMBL" id="MKZS01000001">
    <property type="protein sequence ID" value="OLT60547.1"/>
    <property type="molecule type" value="Genomic_DNA"/>
</dbReference>
<dbReference type="AlphaFoldDB" id="A0A1U7N3L6"/>
<dbReference type="InterPro" id="IPR036237">
    <property type="entry name" value="Xyl_isomerase-like_sf"/>
</dbReference>
<reference evidence="2 3" key="1">
    <citation type="submission" date="2016-10" db="EMBL/GenBank/DDBJ databases">
        <title>Comparative genomics uncovers the prolific and rare metabolic potential of the cyanobacterial genus Moorea.</title>
        <authorList>
            <person name="Leao T."/>
            <person name="Castelao G."/>
            <person name="Korobeynikov A."/>
            <person name="Monroe E.A."/>
            <person name="Podell S."/>
            <person name="Glukhov E."/>
            <person name="Allen E."/>
            <person name="Gerwick W.H."/>
            <person name="Gerwick L."/>
        </authorList>
    </citation>
    <scope>NUCLEOTIDE SEQUENCE [LARGE SCALE GENOMIC DNA]</scope>
    <source>
        <strain evidence="2 3">PNG5-198</strain>
    </source>
</reference>
<gene>
    <name evidence="2" type="ORF">BJP37_17540</name>
</gene>
<dbReference type="PANTHER" id="PTHR12110">
    <property type="entry name" value="HYDROXYPYRUVATE ISOMERASE"/>
    <property type="match status" value="1"/>
</dbReference>
<evidence type="ECO:0000259" key="1">
    <source>
        <dbReference type="Pfam" id="PF01261"/>
    </source>
</evidence>
<dbReference type="InterPro" id="IPR050312">
    <property type="entry name" value="IolE/XylAMocC-like"/>
</dbReference>
<comment type="caution">
    <text evidence="2">The sequence shown here is derived from an EMBL/GenBank/DDBJ whole genome shotgun (WGS) entry which is preliminary data.</text>
</comment>
<dbReference type="Pfam" id="PF01261">
    <property type="entry name" value="AP_endonuc_2"/>
    <property type="match status" value="1"/>
</dbReference>
<evidence type="ECO:0000313" key="2">
    <source>
        <dbReference type="EMBL" id="OLT60547.1"/>
    </source>
</evidence>
<dbReference type="Proteomes" id="UP000186657">
    <property type="component" value="Unassembled WGS sequence"/>
</dbReference>
<organism evidence="2 3">
    <name type="scientific">Moorena bouillonii PNG</name>
    <dbReference type="NCBI Taxonomy" id="568701"/>
    <lineage>
        <taxon>Bacteria</taxon>
        <taxon>Bacillati</taxon>
        <taxon>Cyanobacteriota</taxon>
        <taxon>Cyanophyceae</taxon>
        <taxon>Coleofasciculales</taxon>
        <taxon>Coleofasciculaceae</taxon>
        <taxon>Moorena</taxon>
    </lineage>
</organism>
<dbReference type="RefSeq" id="WP_075900872.1">
    <property type="nucleotide sequence ID" value="NZ_MKZS01000001.1"/>
</dbReference>
<feature type="domain" description="Xylose isomerase-like TIM barrel" evidence="1">
    <location>
        <begin position="44"/>
        <end position="297"/>
    </location>
</feature>
<evidence type="ECO:0000313" key="3">
    <source>
        <dbReference type="Proteomes" id="UP000186657"/>
    </source>
</evidence>
<dbReference type="SUPFAM" id="SSF51658">
    <property type="entry name" value="Xylose isomerase-like"/>
    <property type="match status" value="1"/>
</dbReference>
<dbReference type="Gene3D" id="3.20.20.150">
    <property type="entry name" value="Divalent-metal-dependent TIM barrel enzymes"/>
    <property type="match status" value="1"/>
</dbReference>
<accession>A0A1U7N3L6</accession>
<keyword evidence="2" id="KW-0413">Isomerase</keyword>
<sequence length="336" mass="37949">MSNSPSLPDIYISFFMFTTDMFVFPINMESTDVDHKKLLVDHLKKLKDIGYSGFEFPIAPTSEEDFSQDIQKYKELREYIDAKELSDVKISTNVGATETFDPSSSDSQKQEKALTYLKSRVDITAALGGEIMMGPIVIPYGVFPGIWSDQLQEHLKGRYDNAKPILNELGKYAQEKNVKLAIEPITHWETPGPNKLSQLIEFLKGVESKQVGVVIDSAHEILDGDGPEKFSQQVAYLAQQQRLHYIQVSPPDRGALHTSWLPWQEFLTPVLKVYKGPIAVEIFNAIPAFVDSLRLSRRKFWIPGQDNPNSYPSAYEIAEEAIKATKKEITKFIGSL</sequence>
<protein>
    <submittedName>
        <fullName evidence="2">Xylose isomerase</fullName>
    </submittedName>
</protein>
<dbReference type="GO" id="GO:0016853">
    <property type="term" value="F:isomerase activity"/>
    <property type="evidence" value="ECO:0007669"/>
    <property type="project" value="UniProtKB-KW"/>
</dbReference>
<keyword evidence="3" id="KW-1185">Reference proteome</keyword>
<dbReference type="InterPro" id="IPR013022">
    <property type="entry name" value="Xyl_isomerase-like_TIM-brl"/>
</dbReference>